<dbReference type="EMBL" id="AHCD03000035">
    <property type="protein sequence ID" value="KAF7786003.1"/>
    <property type="molecule type" value="Genomic_DNA"/>
</dbReference>
<evidence type="ECO:0000313" key="1">
    <source>
        <dbReference type="EMBL" id="KAF7786003.1"/>
    </source>
</evidence>
<comment type="caution">
    <text evidence="1">The sequence shown here is derived from an EMBL/GenBank/DDBJ whole genome shotgun (WGS) entry which is preliminary data.</text>
</comment>
<proteinExistence type="predicted"/>
<reference evidence="1 2" key="1">
    <citation type="journal article" date="2012" name="J. Bacteriol.">
        <title>Genome sequence of the cycloprodigiosin-producing bacterial strain Pseudoalteromonas rubra ATCC 29570(T).</title>
        <authorList>
            <person name="Xie B.B."/>
            <person name="Shu Y.L."/>
            <person name="Qin Q.L."/>
            <person name="Rong J.C."/>
            <person name="Zhang X.Y."/>
            <person name="Chen X.L."/>
            <person name="Zhou B.C."/>
            <person name="Zhang Y.Z."/>
        </authorList>
    </citation>
    <scope>NUCLEOTIDE SEQUENCE [LARGE SCALE GENOMIC DNA]</scope>
    <source>
        <strain evidence="1 2">DSM 6842</strain>
    </source>
</reference>
<name>A0A8T0C5W3_9GAMM</name>
<protein>
    <submittedName>
        <fullName evidence="1">Uncharacterized protein</fullName>
    </submittedName>
</protein>
<evidence type="ECO:0000313" key="2">
    <source>
        <dbReference type="Proteomes" id="UP000016480"/>
    </source>
</evidence>
<gene>
    <name evidence="1" type="ORF">PRUB_a0433</name>
</gene>
<dbReference type="AlphaFoldDB" id="A0A8T0C5W3"/>
<accession>A0A8T0C5W3</accession>
<sequence length="48" mass="5571">MLANTNLLLSNMAANKKKSTHDNRFFSFFKKILQTARLFFLCANLFSI</sequence>
<organism evidence="1 2">
    <name type="scientific">Pseudoalteromonas rubra</name>
    <dbReference type="NCBI Taxonomy" id="43658"/>
    <lineage>
        <taxon>Bacteria</taxon>
        <taxon>Pseudomonadati</taxon>
        <taxon>Pseudomonadota</taxon>
        <taxon>Gammaproteobacteria</taxon>
        <taxon>Alteromonadales</taxon>
        <taxon>Pseudoalteromonadaceae</taxon>
        <taxon>Pseudoalteromonas</taxon>
    </lineage>
</organism>
<dbReference type="Proteomes" id="UP000016480">
    <property type="component" value="Unassembled WGS sequence"/>
</dbReference>